<proteinExistence type="predicted"/>
<accession>A0A7R9JE10</accession>
<dbReference type="EMBL" id="OE184614">
    <property type="protein sequence ID" value="CAD7576742.1"/>
    <property type="molecule type" value="Genomic_DNA"/>
</dbReference>
<name>A0A7R9JE10_TIMCA</name>
<reference evidence="1" key="1">
    <citation type="submission" date="2020-11" db="EMBL/GenBank/DDBJ databases">
        <authorList>
            <person name="Tran Van P."/>
        </authorList>
    </citation>
    <scope>NUCLEOTIDE SEQUENCE</scope>
</reference>
<organism evidence="1">
    <name type="scientific">Timema californicum</name>
    <name type="common">California timema</name>
    <name type="synonym">Walking stick</name>
    <dbReference type="NCBI Taxonomy" id="61474"/>
    <lineage>
        <taxon>Eukaryota</taxon>
        <taxon>Metazoa</taxon>
        <taxon>Ecdysozoa</taxon>
        <taxon>Arthropoda</taxon>
        <taxon>Hexapoda</taxon>
        <taxon>Insecta</taxon>
        <taxon>Pterygota</taxon>
        <taxon>Neoptera</taxon>
        <taxon>Polyneoptera</taxon>
        <taxon>Phasmatodea</taxon>
        <taxon>Timematodea</taxon>
        <taxon>Timematoidea</taxon>
        <taxon>Timematidae</taxon>
        <taxon>Timema</taxon>
    </lineage>
</organism>
<dbReference type="AlphaFoldDB" id="A0A7R9JE10"/>
<sequence length="187" mass="20720">MILKEAIKGPHSVLLSSTRGVPRDLSNPEKVGLGSCERQEVLGWWVSRIDDCGSTHAKGATGKTGVFRRPSYQLGVGHDRPSKSVAEVGVIETRVLRLTNPCCLPLTFRYRKVACLEVKPAWVTLRANSALEVVVSVKPVNIGLQVNCCQISSLSLMPEIDVLGIRRSYWQHRRSSVAKLVIYLRED</sequence>
<evidence type="ECO:0000313" key="1">
    <source>
        <dbReference type="EMBL" id="CAD7576742.1"/>
    </source>
</evidence>
<gene>
    <name evidence="1" type="ORF">TCMB3V08_LOCUS9305</name>
</gene>
<protein>
    <submittedName>
        <fullName evidence="1">(California timema) hypothetical protein</fullName>
    </submittedName>
</protein>